<dbReference type="AlphaFoldDB" id="A0A5C6MLF7"/>
<feature type="region of interest" description="Disordered" evidence="1">
    <location>
        <begin position="43"/>
        <end position="91"/>
    </location>
</feature>
<evidence type="ECO:0000313" key="3">
    <source>
        <dbReference type="Proteomes" id="UP000324091"/>
    </source>
</evidence>
<gene>
    <name evidence="2" type="ORF">D4764_0192230</name>
</gene>
<evidence type="ECO:0000256" key="1">
    <source>
        <dbReference type="SAM" id="MobiDB-lite"/>
    </source>
</evidence>
<organism evidence="2 3">
    <name type="scientific">Takifugu flavidus</name>
    <name type="common">sansaifugu</name>
    <dbReference type="NCBI Taxonomy" id="433684"/>
    <lineage>
        <taxon>Eukaryota</taxon>
        <taxon>Metazoa</taxon>
        <taxon>Chordata</taxon>
        <taxon>Craniata</taxon>
        <taxon>Vertebrata</taxon>
        <taxon>Euteleostomi</taxon>
        <taxon>Actinopterygii</taxon>
        <taxon>Neopterygii</taxon>
        <taxon>Teleostei</taxon>
        <taxon>Neoteleostei</taxon>
        <taxon>Acanthomorphata</taxon>
        <taxon>Eupercaria</taxon>
        <taxon>Tetraodontiformes</taxon>
        <taxon>Tetradontoidea</taxon>
        <taxon>Tetraodontidae</taxon>
        <taxon>Takifugu</taxon>
    </lineage>
</organism>
<accession>A0A5C6MLF7</accession>
<feature type="compositionally biased region" description="Low complexity" evidence="1">
    <location>
        <begin position="73"/>
        <end position="85"/>
    </location>
</feature>
<name>A0A5C6MLF7_9TELE</name>
<evidence type="ECO:0000313" key="2">
    <source>
        <dbReference type="EMBL" id="TWW54220.1"/>
    </source>
</evidence>
<protein>
    <submittedName>
        <fullName evidence="2">Uncharacterized protein</fullName>
    </submittedName>
</protein>
<dbReference type="EMBL" id="RHFK02000339">
    <property type="protein sequence ID" value="TWW54220.1"/>
    <property type="molecule type" value="Genomic_DNA"/>
</dbReference>
<feature type="compositionally biased region" description="Basic and acidic residues" evidence="1">
    <location>
        <begin position="391"/>
        <end position="406"/>
    </location>
</feature>
<sequence>MKTLDERRSLLKELFICYKCLSSTEHRAKNCKAVIHCVECNSDSHPSAMHPGPPPWTDAGPNAPPLAHDGESDTPSPTVTTSSCTEIPNNRGEIPTLEAAAAHPHLSHIATQIPPLDPSADILLLLGRDVIQAHKVRRQINGSNKAPYAQQLDLGGEPYAVMADVEQMFHNFMVIAIYGLKRTAVEGESEYGSDVRKFIEQHFYVDDGLKSFASEDEAINVLIRAQRMLAQSNIRLHKISSNSSAVTSAFPGEDLATGLQGLELGQHAPPLQHSLGLGWDLSTDQFSFRVEINDQPFTKRGVLSVINSLYDPLAVGAVAYLKLTAADGHSDGGFLLGKARLAPKPDITIPRRTKFEIQGRESVGESKCPEDRRNPSEEGEEEEVRGRGARKVVEESLEDAGRRRESLGSLERCWVHGTCCQKQQ</sequence>
<proteinExistence type="predicted"/>
<reference evidence="2 3" key="1">
    <citation type="submission" date="2019-04" db="EMBL/GenBank/DDBJ databases">
        <title>Chromosome genome assembly for Takifugu flavidus.</title>
        <authorList>
            <person name="Xiao S."/>
        </authorList>
    </citation>
    <scope>NUCLEOTIDE SEQUENCE [LARGE SCALE GENOMIC DNA]</scope>
    <source>
        <strain evidence="2">HTHZ2018</strain>
        <tissue evidence="2">Muscle</tissue>
    </source>
</reference>
<keyword evidence="3" id="KW-1185">Reference proteome</keyword>
<dbReference type="PANTHER" id="PTHR47331">
    <property type="entry name" value="PHD-TYPE DOMAIN-CONTAINING PROTEIN"/>
    <property type="match status" value="1"/>
</dbReference>
<dbReference type="PANTHER" id="PTHR47331:SF6">
    <property type="entry name" value="DOUBLECORTIN DOMAIN-CONTAINING PROTEIN"/>
    <property type="match status" value="1"/>
</dbReference>
<feature type="region of interest" description="Disordered" evidence="1">
    <location>
        <begin position="359"/>
        <end position="406"/>
    </location>
</feature>
<comment type="caution">
    <text evidence="2">The sequence shown here is derived from an EMBL/GenBank/DDBJ whole genome shotgun (WGS) entry which is preliminary data.</text>
</comment>
<dbReference type="Proteomes" id="UP000324091">
    <property type="component" value="Unassembled WGS sequence"/>
</dbReference>
<feature type="compositionally biased region" description="Basic and acidic residues" evidence="1">
    <location>
        <begin position="359"/>
        <end position="376"/>
    </location>
</feature>